<gene>
    <name evidence="5" type="ORF">GOQ27_01130</name>
</gene>
<dbReference type="EMBL" id="WSFT01000009">
    <property type="protein sequence ID" value="MBS4537043.1"/>
    <property type="molecule type" value="Genomic_DNA"/>
</dbReference>
<dbReference type="GO" id="GO:0046677">
    <property type="term" value="P:response to antibiotic"/>
    <property type="evidence" value="ECO:0007669"/>
    <property type="project" value="UniProtKB-KW"/>
</dbReference>
<comment type="similarity">
    <text evidence="1 4">Belongs to the antibiotic N-acetyltransferase family.</text>
</comment>
<dbReference type="InterPro" id="IPR028345">
    <property type="entry name" value="Antibiotic_NAT-like"/>
</dbReference>
<proteinExistence type="inferred from homology"/>
<evidence type="ECO:0000313" key="6">
    <source>
        <dbReference type="Proteomes" id="UP000724672"/>
    </source>
</evidence>
<keyword evidence="6" id="KW-1185">Reference proteome</keyword>
<dbReference type="SUPFAM" id="SSF110710">
    <property type="entry name" value="TTHA0583/YokD-like"/>
    <property type="match status" value="1"/>
</dbReference>
<dbReference type="PANTHER" id="PTHR11104:SF0">
    <property type="entry name" value="SPBETA PROPHAGE-DERIVED AMINOGLYCOSIDE N(3')-ACETYLTRANSFERASE-LIKE PROTEIN YOKD"/>
    <property type="match status" value="1"/>
</dbReference>
<dbReference type="PANTHER" id="PTHR11104">
    <property type="entry name" value="AMINOGLYCOSIDE N3-ACETYLTRANSFERASE"/>
    <property type="match status" value="1"/>
</dbReference>
<protein>
    <recommendedName>
        <fullName evidence="4">Aminoglycoside N(3)-acetyltransferase</fullName>
        <ecNumber evidence="4">2.3.1.-</ecNumber>
    </recommendedName>
</protein>
<reference evidence="5" key="1">
    <citation type="submission" date="2019-12" db="EMBL/GenBank/DDBJ databases">
        <title>Clostridiaceae gen. nov. sp. nov., isolated from sediment in Xinjiang, China.</title>
        <authorList>
            <person name="Zhang R."/>
        </authorList>
    </citation>
    <scope>NUCLEOTIDE SEQUENCE</scope>
    <source>
        <strain evidence="5">D2Q-11</strain>
    </source>
</reference>
<organism evidence="5 6">
    <name type="scientific">Anaeromonas frigoriresistens</name>
    <dbReference type="NCBI Taxonomy" id="2683708"/>
    <lineage>
        <taxon>Bacteria</taxon>
        <taxon>Bacillati</taxon>
        <taxon>Bacillota</taxon>
        <taxon>Tissierellia</taxon>
        <taxon>Tissierellales</taxon>
        <taxon>Thermohalobacteraceae</taxon>
        <taxon>Anaeromonas</taxon>
    </lineage>
</organism>
<dbReference type="InterPro" id="IPR003679">
    <property type="entry name" value="Amioglycoside_AcTrfase"/>
</dbReference>
<dbReference type="Proteomes" id="UP000724672">
    <property type="component" value="Unassembled WGS sequence"/>
</dbReference>
<accession>A0A942UR51</accession>
<dbReference type="Pfam" id="PF02522">
    <property type="entry name" value="Antibiotic_NAT"/>
    <property type="match status" value="1"/>
</dbReference>
<evidence type="ECO:0000256" key="3">
    <source>
        <dbReference type="ARBA" id="ARBA00023315"/>
    </source>
</evidence>
<evidence type="ECO:0000256" key="2">
    <source>
        <dbReference type="ARBA" id="ARBA00022679"/>
    </source>
</evidence>
<dbReference type="GO" id="GO:0046353">
    <property type="term" value="F:aminoglycoside 3-N-acetyltransferase activity"/>
    <property type="evidence" value="ECO:0007669"/>
    <property type="project" value="UniProtKB-EC"/>
</dbReference>
<keyword evidence="2 4" id="KW-0808">Transferase</keyword>
<dbReference type="RefSeq" id="WP_203364973.1">
    <property type="nucleotide sequence ID" value="NZ_WSFT01000009.1"/>
</dbReference>
<comment type="catalytic activity">
    <reaction evidence="4">
        <text>a 2-deoxystreptamine antibiotic + acetyl-CoA = an N(3)-acetyl-2-deoxystreptamine antibiotic + CoA + H(+)</text>
        <dbReference type="Rhea" id="RHEA:12665"/>
        <dbReference type="ChEBI" id="CHEBI:15378"/>
        <dbReference type="ChEBI" id="CHEBI:57287"/>
        <dbReference type="ChEBI" id="CHEBI:57288"/>
        <dbReference type="ChEBI" id="CHEBI:57921"/>
        <dbReference type="ChEBI" id="CHEBI:77452"/>
        <dbReference type="EC" id="2.3.1.81"/>
    </reaction>
</comment>
<keyword evidence="3 4" id="KW-0012">Acyltransferase</keyword>
<comment type="caution">
    <text evidence="5">The sequence shown here is derived from an EMBL/GenBank/DDBJ whole genome shotgun (WGS) entry which is preliminary data.</text>
</comment>
<evidence type="ECO:0000313" key="5">
    <source>
        <dbReference type="EMBL" id="MBS4537043.1"/>
    </source>
</evidence>
<dbReference type="AlphaFoldDB" id="A0A942UR51"/>
<evidence type="ECO:0000256" key="1">
    <source>
        <dbReference type="ARBA" id="ARBA00006383"/>
    </source>
</evidence>
<dbReference type="EC" id="2.3.1.-" evidence="4"/>
<name>A0A942UR51_9FIRM</name>
<keyword evidence="4" id="KW-0046">Antibiotic resistance</keyword>
<sequence>MSEKHLIENTSVPRTRDSIAKDLRDMGLKEGMIILVHSSLKSLGWVSGGPVAVIQALMDVVTDTGTIIMPTHTGDYSDPSLWGNPAVPKQWIDIIKDTMPAYEPEITPTRGMGAIVETFRKFPGVIRSSHPHHSFAAYGKYAEKILIDHSLDYSLGEESLLAKIYGLDGWVLLLGVGYDSNTSFHLAEYRSGLSNRFKGEAPIIENDKRVWKIFDDIEFDTDVFEDIGKDFEENNNINIGQIGSSKSKLFNQKVAVDYATEWLKNKSK</sequence>
<evidence type="ECO:0000256" key="4">
    <source>
        <dbReference type="RuleBase" id="RU365031"/>
    </source>
</evidence>